<protein>
    <submittedName>
        <fullName evidence="1">Uncharacterized protein</fullName>
    </submittedName>
</protein>
<proteinExistence type="predicted"/>
<dbReference type="Proteomes" id="UP000198793">
    <property type="component" value="Unassembled WGS sequence"/>
</dbReference>
<organism evidence="1 2">
    <name type="scientific">Aureimonas jatrophae</name>
    <dbReference type="NCBI Taxonomy" id="1166073"/>
    <lineage>
        <taxon>Bacteria</taxon>
        <taxon>Pseudomonadati</taxon>
        <taxon>Pseudomonadota</taxon>
        <taxon>Alphaproteobacteria</taxon>
        <taxon>Hyphomicrobiales</taxon>
        <taxon>Aurantimonadaceae</taxon>
        <taxon>Aureimonas</taxon>
    </lineage>
</organism>
<reference evidence="1 2" key="1">
    <citation type="submission" date="2016-10" db="EMBL/GenBank/DDBJ databases">
        <authorList>
            <person name="de Groot N.N."/>
        </authorList>
    </citation>
    <scope>NUCLEOTIDE SEQUENCE [LARGE SCALE GENOMIC DNA]</scope>
    <source>
        <strain evidence="2">L7-484,KACC 16230,DSM 25025</strain>
    </source>
</reference>
<accession>A0A1H0D553</accession>
<dbReference type="STRING" id="1166073.SAMN05192530_101601"/>
<keyword evidence="2" id="KW-1185">Reference proteome</keyword>
<dbReference type="RefSeq" id="WP_090668575.1">
    <property type="nucleotide sequence ID" value="NZ_FNIT01000001.1"/>
</dbReference>
<sequence length="79" mass="8453">MSAPDEGWAADWRAARERRYAEEGIPMILALEGAGTPEPGLADALRDAAATPEAEGRSAAAVLEVMALREMRCLSEQEP</sequence>
<dbReference type="AlphaFoldDB" id="A0A1H0D553"/>
<name>A0A1H0D553_9HYPH</name>
<evidence type="ECO:0000313" key="2">
    <source>
        <dbReference type="Proteomes" id="UP000198793"/>
    </source>
</evidence>
<dbReference type="EMBL" id="FNIT01000001">
    <property type="protein sequence ID" value="SDN65195.1"/>
    <property type="molecule type" value="Genomic_DNA"/>
</dbReference>
<gene>
    <name evidence="1" type="ORF">SAMN05192530_101601</name>
</gene>
<evidence type="ECO:0000313" key="1">
    <source>
        <dbReference type="EMBL" id="SDN65195.1"/>
    </source>
</evidence>